<reference evidence="2 3" key="1">
    <citation type="journal article" date="2021" name="Sci. Rep.">
        <title>The genome of the diatom Chaetoceros tenuissimus carries an ancient integrated fragment of an extant virus.</title>
        <authorList>
            <person name="Hongo Y."/>
            <person name="Kimura K."/>
            <person name="Takaki Y."/>
            <person name="Yoshida Y."/>
            <person name="Baba S."/>
            <person name="Kobayashi G."/>
            <person name="Nagasaki K."/>
            <person name="Hano T."/>
            <person name="Tomaru Y."/>
        </authorList>
    </citation>
    <scope>NUCLEOTIDE SEQUENCE [LARGE SCALE GENOMIC DNA]</scope>
    <source>
        <strain evidence="2 3">NIES-3715</strain>
    </source>
</reference>
<comment type="similarity">
    <text evidence="1">Belongs to the short-chain dehydrogenases/reductases (SDR) family.</text>
</comment>
<dbReference type="AlphaFoldDB" id="A0AAD3CN38"/>
<proteinExistence type="inferred from homology"/>
<organism evidence="2 3">
    <name type="scientific">Chaetoceros tenuissimus</name>
    <dbReference type="NCBI Taxonomy" id="426638"/>
    <lineage>
        <taxon>Eukaryota</taxon>
        <taxon>Sar</taxon>
        <taxon>Stramenopiles</taxon>
        <taxon>Ochrophyta</taxon>
        <taxon>Bacillariophyta</taxon>
        <taxon>Coscinodiscophyceae</taxon>
        <taxon>Chaetocerotophycidae</taxon>
        <taxon>Chaetocerotales</taxon>
        <taxon>Chaetocerotaceae</taxon>
        <taxon>Chaetoceros</taxon>
    </lineage>
</organism>
<sequence>MALTLLQLALANPVLRNWISFLPIVPLLLPKYDVGLLLLWWETYLKKDEDRKKLVEKVIEICGETNEGLYALVNNAGMEIPGCIAWTKPEVYNTTMQLNFLTPVYLIYELLPPQLKKAKGRIINVSSVAGLVPIPTTVAYSASKCALEGYSDCLRIEMRPFGVQVIIMEPSAMRTPMAQKHVSIYWERENEYTDGYGPRSKEDMKVEIQKQRNSLETKFEDPDIVVRDLMYALMTPKAPARILSRNMENRFFNILHWLPCKWRDSILFRVSLQKHFR</sequence>
<keyword evidence="3" id="KW-1185">Reference proteome</keyword>
<dbReference type="Pfam" id="PF00106">
    <property type="entry name" value="adh_short"/>
    <property type="match status" value="1"/>
</dbReference>
<protein>
    <submittedName>
        <fullName evidence="2">Uncharacterized protein</fullName>
    </submittedName>
</protein>
<gene>
    <name evidence="2" type="ORF">CTEN210_04576</name>
</gene>
<dbReference type="PANTHER" id="PTHR43313:SF1">
    <property type="entry name" value="3BETA-HYDROXYSTEROID DEHYDROGENASE DHS-16"/>
    <property type="match status" value="1"/>
</dbReference>
<evidence type="ECO:0000313" key="3">
    <source>
        <dbReference type="Proteomes" id="UP001054902"/>
    </source>
</evidence>
<evidence type="ECO:0000256" key="1">
    <source>
        <dbReference type="RuleBase" id="RU000363"/>
    </source>
</evidence>
<dbReference type="GO" id="GO:0008202">
    <property type="term" value="P:steroid metabolic process"/>
    <property type="evidence" value="ECO:0007669"/>
    <property type="project" value="TreeGrafter"/>
</dbReference>
<evidence type="ECO:0000313" key="2">
    <source>
        <dbReference type="EMBL" id="GFH48100.1"/>
    </source>
</evidence>
<comment type="caution">
    <text evidence="2">The sequence shown here is derived from an EMBL/GenBank/DDBJ whole genome shotgun (WGS) entry which is preliminary data.</text>
</comment>
<dbReference type="InterPro" id="IPR002347">
    <property type="entry name" value="SDR_fam"/>
</dbReference>
<name>A0AAD3CN38_9STRA</name>
<dbReference type="PANTHER" id="PTHR43313">
    <property type="entry name" value="SHORT-CHAIN DEHYDROGENASE/REDUCTASE FAMILY 9C"/>
    <property type="match status" value="1"/>
</dbReference>
<accession>A0AAD3CN38</accession>
<dbReference type="SUPFAM" id="SSF51735">
    <property type="entry name" value="NAD(P)-binding Rossmann-fold domains"/>
    <property type="match status" value="1"/>
</dbReference>
<dbReference type="InterPro" id="IPR036291">
    <property type="entry name" value="NAD(P)-bd_dom_sf"/>
</dbReference>
<dbReference type="Proteomes" id="UP001054902">
    <property type="component" value="Unassembled WGS sequence"/>
</dbReference>
<dbReference type="GO" id="GO:0016491">
    <property type="term" value="F:oxidoreductase activity"/>
    <property type="evidence" value="ECO:0007669"/>
    <property type="project" value="TreeGrafter"/>
</dbReference>
<dbReference type="PRINTS" id="PR00080">
    <property type="entry name" value="SDRFAMILY"/>
</dbReference>
<dbReference type="Gene3D" id="3.40.50.720">
    <property type="entry name" value="NAD(P)-binding Rossmann-like Domain"/>
    <property type="match status" value="1"/>
</dbReference>
<dbReference type="EMBL" id="BLLK01000027">
    <property type="protein sequence ID" value="GFH48100.1"/>
    <property type="molecule type" value="Genomic_DNA"/>
</dbReference>
<dbReference type="PRINTS" id="PR00081">
    <property type="entry name" value="GDHRDH"/>
</dbReference>